<protein>
    <submittedName>
        <fullName evidence="2">Uncharacterized protein</fullName>
    </submittedName>
</protein>
<feature type="compositionally biased region" description="Low complexity" evidence="1">
    <location>
        <begin position="71"/>
        <end position="101"/>
    </location>
</feature>
<feature type="compositionally biased region" description="Gly residues" evidence="1">
    <location>
        <begin position="240"/>
        <end position="250"/>
    </location>
</feature>
<sequence>MSPPPDDVFRGGPTGGERQSSANSSPEFEFWRARDPSAVEPPLLSADELFLDGVILPLRLLRHPAAPHRPPASTAAATVSSAAALGPSSSSSAAAAGASSSKRWRDIFRVPASEKKAGGSGGLSELNINLWPFSRSRSAGNGAGAGKDGPAGAARRVSSAPCSRSGSRRDRELSSSSSPSAGAGAGRKWAGSAPCSRSGSRREREPSSSSAAAAAARPPPLPSTGGAGRKWASSPSRQGLAGGGGGGGGVHVRRVSPVWRVRRGGKKGHGENQGSHFNLKAFFSRKLYI</sequence>
<accession>A0A7I8L3X1</accession>
<feature type="compositionally biased region" description="Polar residues" evidence="1">
    <location>
        <begin position="17"/>
        <end position="26"/>
    </location>
</feature>
<feature type="region of interest" description="Disordered" evidence="1">
    <location>
        <begin position="137"/>
        <end position="276"/>
    </location>
</feature>
<dbReference type="Proteomes" id="UP000663760">
    <property type="component" value="Chromosome 11"/>
</dbReference>
<proteinExistence type="predicted"/>
<feature type="region of interest" description="Disordered" evidence="1">
    <location>
        <begin position="1"/>
        <end position="33"/>
    </location>
</feature>
<gene>
    <name evidence="2" type="ORF">SI8410_11015367</name>
</gene>
<evidence type="ECO:0000313" key="2">
    <source>
        <dbReference type="EMBL" id="CAA7404689.1"/>
    </source>
</evidence>
<dbReference type="PANTHER" id="PTHR35132:SF1">
    <property type="entry name" value="SERINE_ARGININE REPETITIVE MATRIX-LIKE PROTEIN"/>
    <property type="match status" value="1"/>
</dbReference>
<feature type="compositionally biased region" description="Low complexity" evidence="1">
    <location>
        <begin position="207"/>
        <end position="216"/>
    </location>
</feature>
<dbReference type="PANTHER" id="PTHR35132">
    <property type="entry name" value="SERINE/ARGININE REPETITIVE MATRIX-LIKE PROTEIN"/>
    <property type="match status" value="1"/>
</dbReference>
<organism evidence="2 3">
    <name type="scientific">Spirodela intermedia</name>
    <name type="common">Intermediate duckweed</name>
    <dbReference type="NCBI Taxonomy" id="51605"/>
    <lineage>
        <taxon>Eukaryota</taxon>
        <taxon>Viridiplantae</taxon>
        <taxon>Streptophyta</taxon>
        <taxon>Embryophyta</taxon>
        <taxon>Tracheophyta</taxon>
        <taxon>Spermatophyta</taxon>
        <taxon>Magnoliopsida</taxon>
        <taxon>Liliopsida</taxon>
        <taxon>Araceae</taxon>
        <taxon>Lemnoideae</taxon>
        <taxon>Spirodela</taxon>
    </lineage>
</organism>
<evidence type="ECO:0000256" key="1">
    <source>
        <dbReference type="SAM" id="MobiDB-lite"/>
    </source>
</evidence>
<name>A0A7I8L3X1_SPIIN</name>
<feature type="region of interest" description="Disordered" evidence="1">
    <location>
        <begin position="64"/>
        <end position="104"/>
    </location>
</feature>
<reference evidence="2" key="1">
    <citation type="submission" date="2020-02" db="EMBL/GenBank/DDBJ databases">
        <authorList>
            <person name="Scholz U."/>
            <person name="Mascher M."/>
            <person name="Fiebig A."/>
        </authorList>
    </citation>
    <scope>NUCLEOTIDE SEQUENCE</scope>
</reference>
<keyword evidence="3" id="KW-1185">Reference proteome</keyword>
<dbReference type="EMBL" id="LR746274">
    <property type="protein sequence ID" value="CAA7404689.1"/>
    <property type="molecule type" value="Genomic_DNA"/>
</dbReference>
<dbReference type="AlphaFoldDB" id="A0A7I8L3X1"/>
<dbReference type="OrthoDB" id="1933735at2759"/>
<evidence type="ECO:0000313" key="3">
    <source>
        <dbReference type="Proteomes" id="UP000663760"/>
    </source>
</evidence>